<name>D9X085_STRVT</name>
<protein>
    <submittedName>
        <fullName evidence="2">Predicted protein</fullName>
    </submittedName>
</protein>
<accession>D9X085</accession>
<feature type="region of interest" description="Disordered" evidence="1">
    <location>
        <begin position="1"/>
        <end position="28"/>
    </location>
</feature>
<dbReference type="AlphaFoldDB" id="D9X085"/>
<organism evidence="2 3">
    <name type="scientific">Streptomyces viridochromogenes (strain DSM 40736 / JCM 4977 / BCRC 1201 / Tue 494)</name>
    <dbReference type="NCBI Taxonomy" id="591159"/>
    <lineage>
        <taxon>Bacteria</taxon>
        <taxon>Bacillati</taxon>
        <taxon>Actinomycetota</taxon>
        <taxon>Actinomycetes</taxon>
        <taxon>Kitasatosporales</taxon>
        <taxon>Streptomycetaceae</taxon>
        <taxon>Streptomyces</taxon>
    </lineage>
</organism>
<evidence type="ECO:0000256" key="1">
    <source>
        <dbReference type="SAM" id="MobiDB-lite"/>
    </source>
</evidence>
<gene>
    <name evidence="2" type="ORF">SSQG_05987</name>
</gene>
<dbReference type="eggNOG" id="COG4282">
    <property type="taxonomic scope" value="Bacteria"/>
</dbReference>
<proteinExistence type="predicted"/>
<reference evidence="3" key="1">
    <citation type="submission" date="2009-02" db="EMBL/GenBank/DDBJ databases">
        <title>Annotation of Streptomyces viridochromogenes strain DSM 40736.</title>
        <authorList>
            <consortium name="The Broad Institute Genome Sequencing Platform"/>
            <consortium name="Broad Institute Microbial Sequencing Center"/>
            <person name="Fischbach M."/>
            <person name="Godfrey P."/>
            <person name="Ward D."/>
            <person name="Young S."/>
            <person name="Zeng Q."/>
            <person name="Koehrsen M."/>
            <person name="Alvarado L."/>
            <person name="Berlin A.M."/>
            <person name="Bochicchio J."/>
            <person name="Borenstein D."/>
            <person name="Chapman S.B."/>
            <person name="Chen Z."/>
            <person name="Engels R."/>
            <person name="Freedman E."/>
            <person name="Gellesch M."/>
            <person name="Goldberg J."/>
            <person name="Griggs A."/>
            <person name="Gujja S."/>
            <person name="Heilman E.R."/>
            <person name="Heiman D.I."/>
            <person name="Hepburn T.A."/>
            <person name="Howarth C."/>
            <person name="Jen D."/>
            <person name="Larson L."/>
            <person name="Lewis B."/>
            <person name="Mehta T."/>
            <person name="Park D."/>
            <person name="Pearson M."/>
            <person name="Richards J."/>
            <person name="Roberts A."/>
            <person name="Saif S."/>
            <person name="Shea T.D."/>
            <person name="Shenoy N."/>
            <person name="Sisk P."/>
            <person name="Stolte C."/>
            <person name="Sykes S.N."/>
            <person name="Thomson T."/>
            <person name="Walk T."/>
            <person name="White J."/>
            <person name="Yandava C."/>
            <person name="Straight P."/>
            <person name="Clardy J."/>
            <person name="Hung D."/>
            <person name="Kolter R."/>
            <person name="Mekalanos J."/>
            <person name="Walker S."/>
            <person name="Walsh C.T."/>
            <person name="Wieland-Brown L.C."/>
            <person name="Haas B."/>
            <person name="Nusbaum C."/>
            <person name="Birren B."/>
        </authorList>
    </citation>
    <scope>NUCLEOTIDE SEQUENCE [LARGE SCALE GENOMIC DNA]</scope>
    <source>
        <strain evidence="3">DSM 40736 / JCM 4977 / BCRC 1201 / Tue 494</strain>
    </source>
</reference>
<evidence type="ECO:0000313" key="2">
    <source>
        <dbReference type="EMBL" id="EFL35469.1"/>
    </source>
</evidence>
<dbReference type="STRING" id="591159.SSQG_05987"/>
<evidence type="ECO:0000313" key="3">
    <source>
        <dbReference type="Proteomes" id="UP000004184"/>
    </source>
</evidence>
<dbReference type="HOGENOM" id="CLU_1325775_0_0_11"/>
<sequence>MPAGADTARHVAAQAPHRGRALGAAPRRGPLAGSTAAYTRFLAVLEREFGITYDPAEEGSTELTGALLLPLLDDLPDAENEPPARVGDFDLARLVQSMPPQHLRVAVAAQLTRLASETRIDTYPEVAEALDRIRRGLPVRCDQDDPLGVRMRTLNAEVHAARELLRDDDTGPVSGGDLAAWVARDQAAHALREFVRLPLLAADVRER</sequence>
<dbReference type="EMBL" id="GG657757">
    <property type="protein sequence ID" value="EFL35469.1"/>
    <property type="molecule type" value="Genomic_DNA"/>
</dbReference>
<keyword evidence="3" id="KW-1185">Reference proteome</keyword>
<dbReference type="Proteomes" id="UP000004184">
    <property type="component" value="Unassembled WGS sequence"/>
</dbReference>